<dbReference type="Pfam" id="PF09736">
    <property type="entry name" value="Bud13"/>
    <property type="match status" value="1"/>
</dbReference>
<dbReference type="EMBL" id="GIBP01003597">
    <property type="protein sequence ID" value="NDV32566.1"/>
    <property type="molecule type" value="Transcribed_RNA"/>
</dbReference>
<dbReference type="InterPro" id="IPR051112">
    <property type="entry name" value="CWC26_splicing_factor"/>
</dbReference>
<feature type="compositionally biased region" description="Basic and acidic residues" evidence="2">
    <location>
        <begin position="190"/>
        <end position="199"/>
    </location>
</feature>
<organism evidence="3">
    <name type="scientific">Arcella intermedia</name>
    <dbReference type="NCBI Taxonomy" id="1963864"/>
    <lineage>
        <taxon>Eukaryota</taxon>
        <taxon>Amoebozoa</taxon>
        <taxon>Tubulinea</taxon>
        <taxon>Elardia</taxon>
        <taxon>Arcellinida</taxon>
        <taxon>Sphaerothecina</taxon>
        <taxon>Arcellidae</taxon>
        <taxon>Arcella</taxon>
    </lineage>
</organism>
<protein>
    <recommendedName>
        <fullName evidence="4">BUD13 homolog</fullName>
    </recommendedName>
</protein>
<dbReference type="GO" id="GO:0005684">
    <property type="term" value="C:U2-type spliceosomal complex"/>
    <property type="evidence" value="ECO:0007669"/>
    <property type="project" value="TreeGrafter"/>
</dbReference>
<accession>A0A6B2L6G8</accession>
<feature type="compositionally biased region" description="Basic and acidic residues" evidence="2">
    <location>
        <begin position="256"/>
        <end position="265"/>
    </location>
</feature>
<comment type="similarity">
    <text evidence="1">Belongs to the CWC26 family.</text>
</comment>
<proteinExistence type="inferred from homology"/>
<feature type="compositionally biased region" description="Basic and acidic residues" evidence="2">
    <location>
        <begin position="110"/>
        <end position="127"/>
    </location>
</feature>
<dbReference type="PANTHER" id="PTHR31809:SF0">
    <property type="entry name" value="BUD13 HOMOLOG"/>
    <property type="match status" value="1"/>
</dbReference>
<reference evidence="3" key="1">
    <citation type="journal article" date="2020" name="J. Eukaryot. Microbiol.">
        <title>De novo Sequencing, Assembly and Annotation of the Transcriptome for the Free-Living Testate Amoeba Arcella intermedia.</title>
        <authorList>
            <person name="Ribeiro G.M."/>
            <person name="Porfirio-Sousa A.L."/>
            <person name="Maurer-Alcala X.X."/>
            <person name="Katz L.A."/>
            <person name="Lahr D.J.G."/>
        </authorList>
    </citation>
    <scope>NUCLEOTIDE SEQUENCE</scope>
</reference>
<name>A0A6B2L6G8_9EUKA</name>
<evidence type="ECO:0008006" key="4">
    <source>
        <dbReference type="Google" id="ProtNLM"/>
    </source>
</evidence>
<dbReference type="AlphaFoldDB" id="A0A6B2L6G8"/>
<evidence type="ECO:0000313" key="3">
    <source>
        <dbReference type="EMBL" id="NDV32566.1"/>
    </source>
</evidence>
<evidence type="ECO:0000256" key="2">
    <source>
        <dbReference type="SAM" id="MobiDB-lite"/>
    </source>
</evidence>
<dbReference type="InterPro" id="IPR018609">
    <property type="entry name" value="Bud13"/>
</dbReference>
<evidence type="ECO:0000256" key="1">
    <source>
        <dbReference type="ARBA" id="ARBA00011069"/>
    </source>
</evidence>
<dbReference type="GO" id="GO:0000398">
    <property type="term" value="P:mRNA splicing, via spliceosome"/>
    <property type="evidence" value="ECO:0007669"/>
    <property type="project" value="TreeGrafter"/>
</dbReference>
<dbReference type="PANTHER" id="PTHR31809">
    <property type="entry name" value="BUD13 HOMOLOG"/>
    <property type="match status" value="1"/>
</dbReference>
<dbReference type="GO" id="GO:0070274">
    <property type="term" value="C:RES complex"/>
    <property type="evidence" value="ECO:0007669"/>
    <property type="project" value="TreeGrafter"/>
</dbReference>
<feature type="compositionally biased region" description="Basic and acidic residues" evidence="2">
    <location>
        <begin position="158"/>
        <end position="177"/>
    </location>
</feature>
<feature type="region of interest" description="Disordered" evidence="2">
    <location>
        <begin position="240"/>
        <end position="279"/>
    </location>
</feature>
<sequence>MRKSKGDASPLRRSKGDASPPRRRVSSPPRKSNTDASPPRKSKGGDVSPRRRRDSPSRKSYADVSPPRKTKGEVSPPRRRRDSSPPRKSQPDSSPKRAESPPRRYKVSPRRVERSKEVGPIIKEAKETSPPPWKDLTDNGGEEVPSRKRTLGLAPPEDGSKAKKMRVEEQPNSDKAKKGGLFTAAEMEVETQKKLKEASAARASMDPQAAGKGAETIYRDKKGRPLTMLNKMVNNTDEEQYEWGGGKKLTKEEDEEKRRFEEEQKGMPYRGATTEDEQLNEEYRNAVRFGDPMAELLAKKIKKRERKRMKKLGIVPKPVIPKKEYKGYCPPNRFGIKPGFEWDGIDRSNGYEKTYFERINERKAREDMEVRWAQEDL</sequence>
<feature type="region of interest" description="Disordered" evidence="2">
    <location>
        <begin position="1"/>
        <end position="218"/>
    </location>
</feature>
<dbReference type="GO" id="GO:0003723">
    <property type="term" value="F:RNA binding"/>
    <property type="evidence" value="ECO:0007669"/>
    <property type="project" value="TreeGrafter"/>
</dbReference>